<comment type="caution">
    <text evidence="3">The sequence shown here is derived from an EMBL/GenBank/DDBJ whole genome shotgun (WGS) entry which is preliminary data.</text>
</comment>
<dbReference type="InterPro" id="IPR046158">
    <property type="entry name" value="DUF6160"/>
</dbReference>
<keyword evidence="1" id="KW-0732">Signal</keyword>
<dbReference type="RefSeq" id="WP_153498982.1">
    <property type="nucleotide sequence ID" value="NZ_JBMZXE010000051.1"/>
</dbReference>
<dbReference type="Pfam" id="PF19657">
    <property type="entry name" value="DUF6160"/>
    <property type="match status" value="1"/>
</dbReference>
<evidence type="ECO:0000259" key="2">
    <source>
        <dbReference type="Pfam" id="PF19657"/>
    </source>
</evidence>
<gene>
    <name evidence="3" type="ORF">GFN93_03290</name>
</gene>
<sequence>MKQHLAPWLLIGFLPASSQALQAMTDAALSTVTGADGVSVGLTSDTGISADTIQWITDDNGLNNGSCSGGIANQHACTQLQNVSLQGVGGALNQQWDLDVGSDGSDNPYLAISGNWTPQKFEIGGLTFNTAAENASTRSLGALALISSGQISLINRGGIFNTGGDFATLDLTTNGDLIYRQGNAGSAELSLANLMMAARFTNGAAAGQAISTGRVGIDSQGLLVSAPFADVDIGFDLAFKANPTDFDQTGRNNLLRFGWQGGLVNPVWRLQPGGFGYGSYLNGADTYQDFDGSQTGQRSQGISLYTEWDFDSDFSLSLGEAGGNGTIARFSNWQRLGAAPGPMFKLPIIFDVFQGGVGPAGLCAGSATSGVVDQTACTAAGGEWYGNDLPGANEAAFGILMRDGRLLAYNTLIEVEDPLAGGTVTPVNWGAAFTFGKLDADIFLYPYGRADGTAVATTDTGIRADINLIAQSPDAWRRANSSSAAVRATSGNGWQTNTHFMMVDTTANTGVGFINGDIIYQARDLFLRVTDGDSRYPNLPGGLWLQTDNRAQYRFRALFGGGYMNDLSYDALTKVSLIDVNLNTSQFLFVLNPLPVDGATGAAPIGFNGLLDLDNSHITVGEISSPQSQFYVKDVSGRVAWRDGSLSMISGQHTADGLPQLAISNDLDFGTSAHFGGAPGAPLIGTIGFGSEDFGRMAIPAGTWHSDVILKIP</sequence>
<feature type="domain" description="DUF6160" evidence="2">
    <location>
        <begin position="8"/>
        <end position="69"/>
    </location>
</feature>
<evidence type="ECO:0000313" key="4">
    <source>
        <dbReference type="Proteomes" id="UP000469421"/>
    </source>
</evidence>
<name>A0A6N7LPW4_9GAMM</name>
<feature type="chain" id="PRO_5026845791" description="DUF6160 domain-containing protein" evidence="1">
    <location>
        <begin position="23"/>
        <end position="713"/>
    </location>
</feature>
<dbReference type="EMBL" id="WIRE01000001">
    <property type="protein sequence ID" value="MQX52257.1"/>
    <property type="molecule type" value="Genomic_DNA"/>
</dbReference>
<proteinExistence type="predicted"/>
<keyword evidence="4" id="KW-1185">Reference proteome</keyword>
<dbReference type="AlphaFoldDB" id="A0A6N7LPW4"/>
<accession>A0A6N7LPW4</accession>
<dbReference type="Proteomes" id="UP000469421">
    <property type="component" value="Unassembled WGS sequence"/>
</dbReference>
<feature type="signal peptide" evidence="1">
    <location>
        <begin position="1"/>
        <end position="22"/>
    </location>
</feature>
<protein>
    <recommendedName>
        <fullName evidence="2">DUF6160 domain-containing protein</fullName>
    </recommendedName>
</protein>
<reference evidence="3 4" key="1">
    <citation type="submission" date="2019-10" db="EMBL/GenBank/DDBJ databases">
        <title>Alcanivorax sp.PA15-N-34 draft genome sequence.</title>
        <authorList>
            <person name="Liao X."/>
            <person name="Shao Z."/>
        </authorList>
    </citation>
    <scope>NUCLEOTIDE SEQUENCE [LARGE SCALE GENOMIC DNA]</scope>
    <source>
        <strain evidence="3 4">PA15-N-34</strain>
    </source>
</reference>
<organism evidence="3 4">
    <name type="scientific">Alcanivorax sediminis</name>
    <dbReference type="NCBI Taxonomy" id="2663008"/>
    <lineage>
        <taxon>Bacteria</taxon>
        <taxon>Pseudomonadati</taxon>
        <taxon>Pseudomonadota</taxon>
        <taxon>Gammaproteobacteria</taxon>
        <taxon>Oceanospirillales</taxon>
        <taxon>Alcanivoracaceae</taxon>
        <taxon>Alcanivorax</taxon>
    </lineage>
</organism>
<evidence type="ECO:0000313" key="3">
    <source>
        <dbReference type="EMBL" id="MQX52257.1"/>
    </source>
</evidence>
<evidence type="ECO:0000256" key="1">
    <source>
        <dbReference type="SAM" id="SignalP"/>
    </source>
</evidence>